<dbReference type="Proteomes" id="UP001233999">
    <property type="component" value="Unassembled WGS sequence"/>
</dbReference>
<dbReference type="EMBL" id="JASPKZ010006830">
    <property type="protein sequence ID" value="KAJ9586870.1"/>
    <property type="molecule type" value="Genomic_DNA"/>
</dbReference>
<protein>
    <recommendedName>
        <fullName evidence="6">Gamma-interferon-inducible lysosomal thiol reductase</fullName>
    </recommendedName>
</protein>
<feature type="transmembrane region" description="Helical" evidence="3">
    <location>
        <begin position="7"/>
        <end position="25"/>
    </location>
</feature>
<reference evidence="4" key="1">
    <citation type="journal article" date="2023" name="IScience">
        <title>Live-bearing cockroach genome reveals convergent evolutionary mechanisms linked to viviparity in insects and beyond.</title>
        <authorList>
            <person name="Fouks B."/>
            <person name="Harrison M.C."/>
            <person name="Mikhailova A.A."/>
            <person name="Marchal E."/>
            <person name="English S."/>
            <person name="Carruthers M."/>
            <person name="Jennings E.C."/>
            <person name="Chiamaka E.L."/>
            <person name="Frigard R.A."/>
            <person name="Pippel M."/>
            <person name="Attardo G.M."/>
            <person name="Benoit J.B."/>
            <person name="Bornberg-Bauer E."/>
            <person name="Tobe S.S."/>
        </authorList>
    </citation>
    <scope>NUCLEOTIDE SEQUENCE</scope>
    <source>
        <strain evidence="4">Stay&amp;Tobe</strain>
    </source>
</reference>
<dbReference type="AlphaFoldDB" id="A0AAD8EDU5"/>
<dbReference type="GO" id="GO:0016671">
    <property type="term" value="F:oxidoreductase activity, acting on a sulfur group of donors, disulfide as acceptor"/>
    <property type="evidence" value="ECO:0007669"/>
    <property type="project" value="InterPro"/>
</dbReference>
<dbReference type="PANTHER" id="PTHR13234:SF71">
    <property type="entry name" value="GAMMA-INTERFERON-INDUCIBLE LYSOSOMAL THIOL REDUCTASE-LIKE PROTEIN"/>
    <property type="match status" value="1"/>
</dbReference>
<accession>A0AAD8EDU5</accession>
<keyword evidence="3" id="KW-1133">Transmembrane helix</keyword>
<keyword evidence="5" id="KW-1185">Reference proteome</keyword>
<name>A0AAD8EDU5_DIPPU</name>
<evidence type="ECO:0000313" key="5">
    <source>
        <dbReference type="Proteomes" id="UP001233999"/>
    </source>
</evidence>
<organism evidence="4 5">
    <name type="scientific">Diploptera punctata</name>
    <name type="common">Pacific beetle cockroach</name>
    <dbReference type="NCBI Taxonomy" id="6984"/>
    <lineage>
        <taxon>Eukaryota</taxon>
        <taxon>Metazoa</taxon>
        <taxon>Ecdysozoa</taxon>
        <taxon>Arthropoda</taxon>
        <taxon>Hexapoda</taxon>
        <taxon>Insecta</taxon>
        <taxon>Pterygota</taxon>
        <taxon>Neoptera</taxon>
        <taxon>Polyneoptera</taxon>
        <taxon>Dictyoptera</taxon>
        <taxon>Blattodea</taxon>
        <taxon>Blaberoidea</taxon>
        <taxon>Blaberidae</taxon>
        <taxon>Diplopterinae</taxon>
        <taxon>Diploptera</taxon>
    </lineage>
</organism>
<comment type="caution">
    <text evidence="4">The sequence shown here is derived from an EMBL/GenBank/DDBJ whole genome shotgun (WGS) entry which is preliminary data.</text>
</comment>
<evidence type="ECO:0000256" key="2">
    <source>
        <dbReference type="ARBA" id="ARBA00023180"/>
    </source>
</evidence>
<evidence type="ECO:0008006" key="6">
    <source>
        <dbReference type="Google" id="ProtNLM"/>
    </source>
</evidence>
<keyword evidence="3" id="KW-0472">Membrane</keyword>
<sequence>MAVSYVLRFKIFAFIIVCFILWQTFRHFPFQDDTEQELLLHKEVIEPSQAVNSVITPILVSVFYEALCPDSRSFFTKHLLPTYEKIPHLIKVDLIPYGKAKTESVGDGYTFSCQHGPVECKANKIHACAITKIPEPDVRLRYTTCMISDNMNPLEIGQQCAQEHNVRWEQIAECAVSAEGDNLLKLHGDKTNSLHPRISFVPTILLDKKFESQPAVLKNLFKEVCKKVISQTSQLVPECS</sequence>
<dbReference type="InterPro" id="IPR004911">
    <property type="entry name" value="Interferon-induced_GILT"/>
</dbReference>
<evidence type="ECO:0000256" key="3">
    <source>
        <dbReference type="SAM" id="Phobius"/>
    </source>
</evidence>
<comment type="similarity">
    <text evidence="1">Belongs to the GILT family.</text>
</comment>
<dbReference type="PANTHER" id="PTHR13234">
    <property type="entry name" value="GAMMA-INTERFERON INDUCIBLE LYSOSOMAL THIOL REDUCTASE GILT"/>
    <property type="match status" value="1"/>
</dbReference>
<reference evidence="4" key="2">
    <citation type="submission" date="2023-05" db="EMBL/GenBank/DDBJ databases">
        <authorList>
            <person name="Fouks B."/>
        </authorList>
    </citation>
    <scope>NUCLEOTIDE SEQUENCE</scope>
    <source>
        <strain evidence="4">Stay&amp;Tobe</strain>
        <tissue evidence="4">Testes</tissue>
    </source>
</reference>
<evidence type="ECO:0000256" key="1">
    <source>
        <dbReference type="ARBA" id="ARBA00005679"/>
    </source>
</evidence>
<proteinExistence type="inferred from homology"/>
<keyword evidence="3" id="KW-0812">Transmembrane</keyword>
<dbReference type="Pfam" id="PF03227">
    <property type="entry name" value="GILT"/>
    <property type="match status" value="1"/>
</dbReference>
<evidence type="ECO:0000313" key="4">
    <source>
        <dbReference type="EMBL" id="KAJ9586870.1"/>
    </source>
</evidence>
<gene>
    <name evidence="4" type="ORF">L9F63_019552</name>
</gene>
<keyword evidence="2" id="KW-0325">Glycoprotein</keyword>